<organism evidence="2 3">
    <name type="scientific">Colocasia esculenta</name>
    <name type="common">Wild taro</name>
    <name type="synonym">Arum esculentum</name>
    <dbReference type="NCBI Taxonomy" id="4460"/>
    <lineage>
        <taxon>Eukaryota</taxon>
        <taxon>Viridiplantae</taxon>
        <taxon>Streptophyta</taxon>
        <taxon>Embryophyta</taxon>
        <taxon>Tracheophyta</taxon>
        <taxon>Spermatophyta</taxon>
        <taxon>Magnoliopsida</taxon>
        <taxon>Liliopsida</taxon>
        <taxon>Araceae</taxon>
        <taxon>Aroideae</taxon>
        <taxon>Colocasieae</taxon>
        <taxon>Colocasia</taxon>
    </lineage>
</organism>
<evidence type="ECO:0000256" key="1">
    <source>
        <dbReference type="SAM" id="MobiDB-lite"/>
    </source>
</evidence>
<feature type="compositionally biased region" description="Polar residues" evidence="1">
    <location>
        <begin position="71"/>
        <end position="84"/>
    </location>
</feature>
<protein>
    <submittedName>
        <fullName evidence="2">Uncharacterized protein</fullName>
    </submittedName>
</protein>
<comment type="caution">
    <text evidence="2">The sequence shown here is derived from an EMBL/GenBank/DDBJ whole genome shotgun (WGS) entry which is preliminary data.</text>
</comment>
<keyword evidence="3" id="KW-1185">Reference proteome</keyword>
<feature type="compositionally biased region" description="Polar residues" evidence="1">
    <location>
        <begin position="9"/>
        <end position="18"/>
    </location>
</feature>
<gene>
    <name evidence="2" type="ORF">Taro_021227</name>
</gene>
<sequence length="84" mass="9072">MIFRVGQTPLESADSTDPTRPESGSAGSDSPSRPDSAIHVRYMTPKKASSEDTGWHMDCGIEISHSRSDSTKNGPIQISSRPIQ</sequence>
<evidence type="ECO:0000313" key="3">
    <source>
        <dbReference type="Proteomes" id="UP000652761"/>
    </source>
</evidence>
<dbReference type="Proteomes" id="UP000652761">
    <property type="component" value="Unassembled WGS sequence"/>
</dbReference>
<accession>A0A843V1V3</accession>
<reference evidence="2" key="1">
    <citation type="submission" date="2017-07" db="EMBL/GenBank/DDBJ databases">
        <title>Taro Niue Genome Assembly and Annotation.</title>
        <authorList>
            <person name="Atibalentja N."/>
            <person name="Keating K."/>
            <person name="Fields C.J."/>
        </authorList>
    </citation>
    <scope>NUCLEOTIDE SEQUENCE</scope>
    <source>
        <strain evidence="2">Niue_2</strain>
        <tissue evidence="2">Leaf</tissue>
    </source>
</reference>
<name>A0A843V1V3_COLES</name>
<proteinExistence type="predicted"/>
<dbReference type="AlphaFoldDB" id="A0A843V1V3"/>
<feature type="region of interest" description="Disordered" evidence="1">
    <location>
        <begin position="1"/>
        <end position="84"/>
    </location>
</feature>
<evidence type="ECO:0000313" key="2">
    <source>
        <dbReference type="EMBL" id="MQL88657.1"/>
    </source>
</evidence>
<dbReference type="EMBL" id="NMUH01001077">
    <property type="protein sequence ID" value="MQL88657.1"/>
    <property type="molecule type" value="Genomic_DNA"/>
</dbReference>